<proteinExistence type="predicted"/>
<keyword evidence="1" id="KW-0489">Methyltransferase</keyword>
<comment type="caution">
    <text evidence="1">The sequence shown here is derived from an EMBL/GenBank/DDBJ whole genome shotgun (WGS) entry which is preliminary data.</text>
</comment>
<reference evidence="1 2" key="1">
    <citation type="journal article" date="2022" name="New Phytol.">
        <title>Ecological generalism drives hyperdiversity of secondary metabolite gene clusters in xylarialean endophytes.</title>
        <authorList>
            <person name="Franco M.E.E."/>
            <person name="Wisecaver J.H."/>
            <person name="Arnold A.E."/>
            <person name="Ju Y.M."/>
            <person name="Slot J.C."/>
            <person name="Ahrendt S."/>
            <person name="Moore L.P."/>
            <person name="Eastman K.E."/>
            <person name="Scott K."/>
            <person name="Konkel Z."/>
            <person name="Mondo S.J."/>
            <person name="Kuo A."/>
            <person name="Hayes R.D."/>
            <person name="Haridas S."/>
            <person name="Andreopoulos B."/>
            <person name="Riley R."/>
            <person name="LaButti K."/>
            <person name="Pangilinan J."/>
            <person name="Lipzen A."/>
            <person name="Amirebrahimi M."/>
            <person name="Yan J."/>
            <person name="Adam C."/>
            <person name="Keymanesh K."/>
            <person name="Ng V."/>
            <person name="Louie K."/>
            <person name="Northen T."/>
            <person name="Drula E."/>
            <person name="Henrissat B."/>
            <person name="Hsieh H.M."/>
            <person name="Youens-Clark K."/>
            <person name="Lutzoni F."/>
            <person name="Miadlikowska J."/>
            <person name="Eastwood D.C."/>
            <person name="Hamelin R.C."/>
            <person name="Grigoriev I.V."/>
            <person name="U'Ren J.M."/>
        </authorList>
    </citation>
    <scope>NUCLEOTIDE SEQUENCE [LARGE SCALE GENOMIC DNA]</scope>
    <source>
        <strain evidence="1 2">CBS 119005</strain>
    </source>
</reference>
<gene>
    <name evidence="1" type="ORF">F4820DRAFT_441075</name>
</gene>
<keyword evidence="2" id="KW-1185">Reference proteome</keyword>
<keyword evidence="1" id="KW-0808">Transferase</keyword>
<evidence type="ECO:0000313" key="1">
    <source>
        <dbReference type="EMBL" id="KAI4859007.1"/>
    </source>
</evidence>
<sequence>MTVHKQVSLESTVLLLERLATDPSAIPSELRSDDQLRKRLLSVIQKLVPELETPVETCQRVLYNALELPMARVAIDLNVLNNLKESSSPLTTEDLANKSGKSPDQKLLARILRYLASLSLIREVDTGLWTASHFGNNLSGKGQSAGVSHMVDNCFAAMVGLPAFLRRHNYDPPETKDDTAFAQANRVSDEEKTFFDWLKTRPDNARDFNIFMGAHRTGTQTWLDLPEITEEIKSSFKKVTAGREGGEGKGVSFVDIGGNIGHQCKAFKQHIPDLKGTIILEDLGEVIANADLEDGIEKVAVDFLRGQPVKGAASYYFRSVLRNWSDPYSRIILGHVRDAMDEESLLLIDELVLPDRGAHRYETQLDLTMLAMLNAEARTETHWKQLLSGIGLEVKDIVYYENDAREAIIMAKKASI</sequence>
<organism evidence="1 2">
    <name type="scientific">Hypoxylon rubiginosum</name>
    <dbReference type="NCBI Taxonomy" id="110542"/>
    <lineage>
        <taxon>Eukaryota</taxon>
        <taxon>Fungi</taxon>
        <taxon>Dikarya</taxon>
        <taxon>Ascomycota</taxon>
        <taxon>Pezizomycotina</taxon>
        <taxon>Sordariomycetes</taxon>
        <taxon>Xylariomycetidae</taxon>
        <taxon>Xylariales</taxon>
        <taxon>Hypoxylaceae</taxon>
        <taxon>Hypoxylon</taxon>
    </lineage>
</organism>
<name>A0ACB9YIL9_9PEZI</name>
<accession>A0ACB9YIL9</accession>
<dbReference type="Proteomes" id="UP001497700">
    <property type="component" value="Unassembled WGS sequence"/>
</dbReference>
<protein>
    <submittedName>
        <fullName evidence="1">S-adenosyl-L-methionine-dependent methyltransferase</fullName>
    </submittedName>
</protein>
<dbReference type="EMBL" id="MU393665">
    <property type="protein sequence ID" value="KAI4859007.1"/>
    <property type="molecule type" value="Genomic_DNA"/>
</dbReference>
<evidence type="ECO:0000313" key="2">
    <source>
        <dbReference type="Proteomes" id="UP001497700"/>
    </source>
</evidence>